<feature type="domain" description="AsmA" evidence="2">
    <location>
        <begin position="194"/>
        <end position="363"/>
    </location>
</feature>
<evidence type="ECO:0000313" key="3">
    <source>
        <dbReference type="EMBL" id="ODR99915.1"/>
    </source>
</evidence>
<evidence type="ECO:0000313" key="4">
    <source>
        <dbReference type="Proteomes" id="UP000094501"/>
    </source>
</evidence>
<sequence>MVTAPSVTGQGTLSAKTRSVRQLFAWLKGVSGAVPVAGPGELTGTAAWTGDGIALSDVRFVQENARGKGEARISLTGPRPRIEGDFVVDDLNLGPMLALAGGGSHMGLEDPVPIPLVSRTQPGGTTDWFSTPTGPSAQIEQAVVPPPGPLAGAAPRLLTPGPGVSQPSLTISMPQTAIDHVLETDPAGGPAAPLFDADIDLDIRKAQLGGVRMGPSAVSLDFVDGALKATLWHLALYRGDGRGILTANLADPVPSFTGDLRLQGVDTAALLNDAVGTDRLEGRARLTLNISGEGRTAQAIALSLRGNGAFAVDEGTIDGIAPPTLIHGLESGTFDLRRDLAAKTEFSLLAGSFDINHGLAKTSNLRLRSPSVSFDADGVVNLPRETLDILINPGPVAKEQGGGVAAVSEHLAPLRIDGPLTSPRIGPADSPLVAESEESVPLLNMPGLVLQERGGAKRGRQLTDGGATGGQNPPQPSALAPSFSAAPTDADGSPPLRMESLR</sequence>
<comment type="caution">
    <text evidence="3">The sequence shown here is derived from an EMBL/GenBank/DDBJ whole genome shotgun (WGS) entry which is preliminary data.</text>
</comment>
<dbReference type="STRING" id="1774968.AUC68_01975"/>
<keyword evidence="4" id="KW-1185">Reference proteome</keyword>
<protein>
    <recommendedName>
        <fullName evidence="2">AsmA domain-containing protein</fullName>
    </recommendedName>
</protein>
<dbReference type="GO" id="GO:0005886">
    <property type="term" value="C:plasma membrane"/>
    <property type="evidence" value="ECO:0007669"/>
    <property type="project" value="TreeGrafter"/>
</dbReference>
<dbReference type="AlphaFoldDB" id="A0A1E3W296"/>
<accession>A0A1E3W296</accession>
<dbReference type="Proteomes" id="UP000094501">
    <property type="component" value="Unassembled WGS sequence"/>
</dbReference>
<evidence type="ECO:0000259" key="2">
    <source>
        <dbReference type="Pfam" id="PF05170"/>
    </source>
</evidence>
<name>A0A1E3W296_9HYPH</name>
<dbReference type="InterPro" id="IPR007844">
    <property type="entry name" value="AsmA"/>
</dbReference>
<dbReference type="GO" id="GO:0090313">
    <property type="term" value="P:regulation of protein targeting to membrane"/>
    <property type="evidence" value="ECO:0007669"/>
    <property type="project" value="TreeGrafter"/>
</dbReference>
<organism evidence="3 4">
    <name type="scientific">Methyloceanibacter methanicus</name>
    <dbReference type="NCBI Taxonomy" id="1774968"/>
    <lineage>
        <taxon>Bacteria</taxon>
        <taxon>Pseudomonadati</taxon>
        <taxon>Pseudomonadota</taxon>
        <taxon>Alphaproteobacteria</taxon>
        <taxon>Hyphomicrobiales</taxon>
        <taxon>Hyphomicrobiaceae</taxon>
        <taxon>Methyloceanibacter</taxon>
    </lineage>
</organism>
<dbReference type="PANTHER" id="PTHR30441:SF4">
    <property type="entry name" value="PROTEIN ASMA"/>
    <property type="match status" value="1"/>
</dbReference>
<evidence type="ECO:0000256" key="1">
    <source>
        <dbReference type="SAM" id="MobiDB-lite"/>
    </source>
</evidence>
<feature type="compositionally biased region" description="Low complexity" evidence="1">
    <location>
        <begin position="477"/>
        <end position="487"/>
    </location>
</feature>
<gene>
    <name evidence="3" type="ORF">AUC68_01975</name>
</gene>
<proteinExistence type="predicted"/>
<feature type="region of interest" description="Disordered" evidence="1">
    <location>
        <begin position="455"/>
        <end position="502"/>
    </location>
</feature>
<dbReference type="EMBL" id="LPWG01000010">
    <property type="protein sequence ID" value="ODR99915.1"/>
    <property type="molecule type" value="Genomic_DNA"/>
</dbReference>
<reference evidence="3 4" key="1">
    <citation type="journal article" date="2016" name="Environ. Microbiol.">
        <title>New Methyloceanibacter diversity from North Sea sediments includes methanotroph containing solely the soluble methane monooxygenase.</title>
        <authorList>
            <person name="Vekeman B."/>
            <person name="Kerckhof F.M."/>
            <person name="Cremers G."/>
            <person name="de Vos P."/>
            <person name="Vandamme P."/>
            <person name="Boon N."/>
            <person name="Op den Camp H.J."/>
            <person name="Heylen K."/>
        </authorList>
    </citation>
    <scope>NUCLEOTIDE SEQUENCE [LARGE SCALE GENOMIC DNA]</scope>
    <source>
        <strain evidence="3 4">R-67174</strain>
    </source>
</reference>
<dbReference type="InterPro" id="IPR052894">
    <property type="entry name" value="AsmA-related"/>
</dbReference>
<dbReference type="Pfam" id="PF05170">
    <property type="entry name" value="AsmA"/>
    <property type="match status" value="1"/>
</dbReference>
<dbReference type="PANTHER" id="PTHR30441">
    <property type="entry name" value="DUF748 DOMAIN-CONTAINING PROTEIN"/>
    <property type="match status" value="1"/>
</dbReference>